<dbReference type="OrthoDB" id="5984255at2759"/>
<sequence>MSAASPSPSKDDMAFQPAFNARLIEEVKQHQCLYNHTRRGSGDTIERMKLWDTIAKKIDNSCSGEFAKKRWLQLRDRYRKELKMAIKNNFVTPIRWCYFSQLSWLDPYLKDNIALAADGMHLDGTTTPQLQMPNSGGNGQSGSPAGFNWFDFSTLTSLQDENMDENDDLESMDAPYDASASVLDRLLATTHPRPNSTSPGMDNDDSGPHSVGTSGLGVDVEDEQAPTSSENRPTTSTPTSGHFNHHDDTDGDMEAASGNEDSPSQKRSDARFATSLATQLANLPKGPVKNENGYGDATTHTQLPPFTYKDQYLRQNRQHQQQHLLRAQMLQAGRMAMDWMNDEDLLYCRIIGLKLKKMDVKKRKKIRDQIMALLDESEPENEETTNVDPEDVEPPTKIETS</sequence>
<evidence type="ECO:0000313" key="6">
    <source>
        <dbReference type="Proteomes" id="UP000835052"/>
    </source>
</evidence>
<dbReference type="Pfam" id="PF10545">
    <property type="entry name" value="MADF_DNA_bdg"/>
    <property type="match status" value="1"/>
</dbReference>
<keyword evidence="6" id="KW-1185">Reference proteome</keyword>
<evidence type="ECO:0000256" key="2">
    <source>
        <dbReference type="SAM" id="MobiDB-lite"/>
    </source>
</evidence>
<reference evidence="5" key="1">
    <citation type="submission" date="2020-10" db="EMBL/GenBank/DDBJ databases">
        <authorList>
            <person name="Kikuchi T."/>
        </authorList>
    </citation>
    <scope>NUCLEOTIDE SEQUENCE</scope>
    <source>
        <strain evidence="5">NKZ352</strain>
    </source>
</reference>
<comment type="subcellular location">
    <subcellularLocation>
        <location evidence="1">Nucleus</location>
    </subcellularLocation>
</comment>
<dbReference type="AlphaFoldDB" id="A0A8S1HEX1"/>
<dbReference type="InterPro" id="IPR006578">
    <property type="entry name" value="MADF-dom"/>
</dbReference>
<dbReference type="InterPro" id="IPR039353">
    <property type="entry name" value="TF_Adf1"/>
</dbReference>
<evidence type="ECO:0000259" key="4">
    <source>
        <dbReference type="PROSITE" id="PS51031"/>
    </source>
</evidence>
<dbReference type="GO" id="GO:0003677">
    <property type="term" value="F:DNA binding"/>
    <property type="evidence" value="ECO:0007669"/>
    <property type="project" value="InterPro"/>
</dbReference>
<feature type="region of interest" description="Disordered" evidence="2">
    <location>
        <begin position="373"/>
        <end position="401"/>
    </location>
</feature>
<dbReference type="PROSITE" id="PS51029">
    <property type="entry name" value="MADF"/>
    <property type="match status" value="1"/>
</dbReference>
<dbReference type="EMBL" id="CAJGYM010000038">
    <property type="protein sequence ID" value="CAD6193765.1"/>
    <property type="molecule type" value="Genomic_DNA"/>
</dbReference>
<evidence type="ECO:0000256" key="1">
    <source>
        <dbReference type="PROSITE-ProRule" id="PRU00371"/>
    </source>
</evidence>
<feature type="region of interest" description="Disordered" evidence="2">
    <location>
        <begin position="190"/>
        <end position="271"/>
    </location>
</feature>
<organism evidence="5 6">
    <name type="scientific">Caenorhabditis auriculariae</name>
    <dbReference type="NCBI Taxonomy" id="2777116"/>
    <lineage>
        <taxon>Eukaryota</taxon>
        <taxon>Metazoa</taxon>
        <taxon>Ecdysozoa</taxon>
        <taxon>Nematoda</taxon>
        <taxon>Chromadorea</taxon>
        <taxon>Rhabditida</taxon>
        <taxon>Rhabditina</taxon>
        <taxon>Rhabditomorpha</taxon>
        <taxon>Rhabditoidea</taxon>
        <taxon>Rhabditidae</taxon>
        <taxon>Peloderinae</taxon>
        <taxon>Caenorhabditis</taxon>
    </lineage>
</organism>
<dbReference type="SMART" id="SM00595">
    <property type="entry name" value="MADF"/>
    <property type="match status" value="1"/>
</dbReference>
<name>A0A8S1HEX1_9PELO</name>
<evidence type="ECO:0000313" key="5">
    <source>
        <dbReference type="EMBL" id="CAD6193765.1"/>
    </source>
</evidence>
<dbReference type="GO" id="GO:0006357">
    <property type="term" value="P:regulation of transcription by RNA polymerase II"/>
    <property type="evidence" value="ECO:0007669"/>
    <property type="project" value="TreeGrafter"/>
</dbReference>
<protein>
    <recommendedName>
        <fullName evidence="7">MADF domain-containing protein</fullName>
    </recommendedName>
</protein>
<evidence type="ECO:0008006" key="7">
    <source>
        <dbReference type="Google" id="ProtNLM"/>
    </source>
</evidence>
<dbReference type="InterPro" id="IPR004210">
    <property type="entry name" value="BESS_motif"/>
</dbReference>
<dbReference type="GO" id="GO:0005667">
    <property type="term" value="C:transcription regulator complex"/>
    <property type="evidence" value="ECO:0007669"/>
    <property type="project" value="TreeGrafter"/>
</dbReference>
<comment type="caution">
    <text evidence="5">The sequence shown here is derived from an EMBL/GenBank/DDBJ whole genome shotgun (WGS) entry which is preliminary data.</text>
</comment>
<accession>A0A8S1HEX1</accession>
<dbReference type="PANTHER" id="PTHR12243">
    <property type="entry name" value="MADF DOMAIN TRANSCRIPTION FACTOR"/>
    <property type="match status" value="1"/>
</dbReference>
<evidence type="ECO:0000259" key="3">
    <source>
        <dbReference type="PROSITE" id="PS51029"/>
    </source>
</evidence>
<feature type="domain" description="MADF" evidence="3">
    <location>
        <begin position="22"/>
        <end position="110"/>
    </location>
</feature>
<feature type="compositionally biased region" description="Acidic residues" evidence="2">
    <location>
        <begin position="375"/>
        <end position="393"/>
    </location>
</feature>
<dbReference type="GO" id="GO:0005634">
    <property type="term" value="C:nucleus"/>
    <property type="evidence" value="ECO:0007669"/>
    <property type="project" value="UniProtKB-SubCell"/>
</dbReference>
<feature type="compositionally biased region" description="Polar residues" evidence="2">
    <location>
        <begin position="225"/>
        <end position="242"/>
    </location>
</feature>
<feature type="domain" description="BESS" evidence="4">
    <location>
        <begin position="341"/>
        <end position="380"/>
    </location>
</feature>
<dbReference type="PANTHER" id="PTHR12243:SF60">
    <property type="entry name" value="SI:CH211-15D5.12-RELATED"/>
    <property type="match status" value="1"/>
</dbReference>
<keyword evidence="1" id="KW-0539">Nucleus</keyword>
<dbReference type="PROSITE" id="PS51031">
    <property type="entry name" value="BESS"/>
    <property type="match status" value="1"/>
</dbReference>
<dbReference type="Proteomes" id="UP000835052">
    <property type="component" value="Unassembled WGS sequence"/>
</dbReference>
<gene>
    <name evidence="5" type="ORF">CAUJ_LOCUS9684</name>
</gene>
<proteinExistence type="predicted"/>